<name>A0A6A5RVI0_9PLEO</name>
<sequence length="973" mass="109831">MLTSSVMTPMAINPPLRGVVELKINQFNELKEDFKARYGIGTPGPTNVNLFERIATLIRNIKQYDSYLEVDDDLTIISRYVENVHDSAISHEKLVSLEKQIMNKLYKQFNRYETTALHFDLMKEVIESAQPGRSPSSGLNALSLEDDFEVVEDGLEALWEKFEAEAFTAKDVDVEALEAYLAGIMESNGSSEDLDELRDDMRRYGEDILDGEGEIDEDVLEWCIMDLLENDLLSDEKKKTLEGYIQSQVAVKELLGVLNMKSIRQWSWKCTNKGIPVTAHQDAEGQYHIIVDEDLIDTLFLHCVAVGWAQKLKTCLSDYIRYTDRNNRRSLSSADRKEQEFFLETMPFEPPPPPPEPCPEVLECPLPPPPPPPPNVGFPPGMWAIPPYAKNKMKKKIPKAYPGPMCVVPPPPPLPFPIGAPPPPPPPPMSIFHMSPDTLDNERHRAYKAYFFMSRLPSEDGCRPKVVPSQEVQANLIKTLAAEIKLRAVFDDQPICSVVDFHSLTTALPHETVLETLKFLGVPKVLTDFFARYLAVKLNIGPSVRGTRDRVLTRACGVPERHGLELLFTEAVMFFAELAVMKKVGLPMYRLGSRCYFVGTEEHSDAALQELAIFAQHTKLEFDDVSVQPEHLHIGFLELSADALTINQSAVENYALRIKKQLAAQTNVYDWVRIWNSTVGTYAAHLFGPLIDLFGKDHLCLVKAAYHKIFGIVFESGTDLTDHVRRMLCTRSDFARTILPLTLEAIIYLPQSFGGLGVQNPLIPLNLARNVHAEPDAAIKKYLDVEAKYHDAALRNWSTLTPDNITKKHAAVFAGSNDHAIASSRGADSSPIAFMTKEALTRHREYTLFPHLPYTLLHEYDQLFTRFPLQNPQIPHLLGLYQALLNEPTDNVIASERIRDEAREYGLCKRWEELSKEDQWVLTMYGDECLERFGGLDVWCERYVPMIAMAMVRGVEGRVYEDGSSCSNMSSVS</sequence>
<proteinExistence type="predicted"/>
<evidence type="ECO:0000313" key="2">
    <source>
        <dbReference type="Proteomes" id="UP000800082"/>
    </source>
</evidence>
<organism evidence="1 2">
    <name type="scientific">Didymella exigua CBS 183.55</name>
    <dbReference type="NCBI Taxonomy" id="1150837"/>
    <lineage>
        <taxon>Eukaryota</taxon>
        <taxon>Fungi</taxon>
        <taxon>Dikarya</taxon>
        <taxon>Ascomycota</taxon>
        <taxon>Pezizomycotina</taxon>
        <taxon>Dothideomycetes</taxon>
        <taxon>Pleosporomycetidae</taxon>
        <taxon>Pleosporales</taxon>
        <taxon>Pleosporineae</taxon>
        <taxon>Didymellaceae</taxon>
        <taxon>Didymella</taxon>
    </lineage>
</organism>
<protein>
    <submittedName>
        <fullName evidence="1">Uncharacterized protein</fullName>
    </submittedName>
</protein>
<accession>A0A6A5RVI0</accession>
<dbReference type="PANTHER" id="PTHR37015:SF2">
    <property type="entry name" value="REVERSE TRANSCRIPTASE DOMAIN-CONTAINING PROTEIN"/>
    <property type="match status" value="1"/>
</dbReference>
<dbReference type="RefSeq" id="XP_033451608.1">
    <property type="nucleotide sequence ID" value="XM_033591642.1"/>
</dbReference>
<dbReference type="PANTHER" id="PTHR37015">
    <property type="entry name" value="REVERSE TRANSCRIPTASE DOMAIN-CONTAINING PROTEIN"/>
    <property type="match status" value="1"/>
</dbReference>
<evidence type="ECO:0000313" key="1">
    <source>
        <dbReference type="EMBL" id="KAF1931360.1"/>
    </source>
</evidence>
<dbReference type="OrthoDB" id="74545at2759"/>
<keyword evidence="2" id="KW-1185">Reference proteome</keyword>
<dbReference type="EMBL" id="ML978961">
    <property type="protein sequence ID" value="KAF1931360.1"/>
    <property type="molecule type" value="Genomic_DNA"/>
</dbReference>
<dbReference type="GeneID" id="54349310"/>
<reference evidence="1" key="1">
    <citation type="journal article" date="2020" name="Stud. Mycol.">
        <title>101 Dothideomycetes genomes: a test case for predicting lifestyles and emergence of pathogens.</title>
        <authorList>
            <person name="Haridas S."/>
            <person name="Albert R."/>
            <person name="Binder M."/>
            <person name="Bloem J."/>
            <person name="Labutti K."/>
            <person name="Salamov A."/>
            <person name="Andreopoulos B."/>
            <person name="Baker S."/>
            <person name="Barry K."/>
            <person name="Bills G."/>
            <person name="Bluhm B."/>
            <person name="Cannon C."/>
            <person name="Castanera R."/>
            <person name="Culley D."/>
            <person name="Daum C."/>
            <person name="Ezra D."/>
            <person name="Gonzalez J."/>
            <person name="Henrissat B."/>
            <person name="Kuo A."/>
            <person name="Liang C."/>
            <person name="Lipzen A."/>
            <person name="Lutzoni F."/>
            <person name="Magnuson J."/>
            <person name="Mondo S."/>
            <person name="Nolan M."/>
            <person name="Ohm R."/>
            <person name="Pangilinan J."/>
            <person name="Park H.-J."/>
            <person name="Ramirez L."/>
            <person name="Alfaro M."/>
            <person name="Sun H."/>
            <person name="Tritt A."/>
            <person name="Yoshinaga Y."/>
            <person name="Zwiers L.-H."/>
            <person name="Turgeon B."/>
            <person name="Goodwin S."/>
            <person name="Spatafora J."/>
            <person name="Crous P."/>
            <person name="Grigoriev I."/>
        </authorList>
    </citation>
    <scope>NUCLEOTIDE SEQUENCE</scope>
    <source>
        <strain evidence="1">CBS 183.55</strain>
    </source>
</reference>
<dbReference type="Proteomes" id="UP000800082">
    <property type="component" value="Unassembled WGS sequence"/>
</dbReference>
<dbReference type="AlphaFoldDB" id="A0A6A5RVI0"/>
<gene>
    <name evidence="1" type="ORF">M421DRAFT_418000</name>
</gene>